<comment type="similarity">
    <text evidence="1 5 6">Belongs to the bacterial ribosomal protein bL19 family.</text>
</comment>
<dbReference type="GO" id="GO:0022625">
    <property type="term" value="C:cytosolic large ribosomal subunit"/>
    <property type="evidence" value="ECO:0007669"/>
    <property type="project" value="TreeGrafter"/>
</dbReference>
<dbReference type="InterPro" id="IPR018257">
    <property type="entry name" value="Ribosomal_bL19_CS"/>
</dbReference>
<evidence type="ECO:0000256" key="1">
    <source>
        <dbReference type="ARBA" id="ARBA00005781"/>
    </source>
</evidence>
<comment type="function">
    <text evidence="5 6">This protein is located at the 30S-50S ribosomal subunit interface and may play a role in the structure and function of the aminoacyl-tRNA binding site.</text>
</comment>
<dbReference type="GO" id="GO:0006412">
    <property type="term" value="P:translation"/>
    <property type="evidence" value="ECO:0007669"/>
    <property type="project" value="UniProtKB-UniRule"/>
</dbReference>
<dbReference type="PANTHER" id="PTHR15680">
    <property type="entry name" value="RIBOSOMAL PROTEIN L19"/>
    <property type="match status" value="1"/>
</dbReference>
<evidence type="ECO:0000256" key="4">
    <source>
        <dbReference type="ARBA" id="ARBA00035171"/>
    </source>
</evidence>
<dbReference type="STRING" id="1594731.WEOB_341"/>
<dbReference type="InterPro" id="IPR001857">
    <property type="entry name" value="Ribosomal_bL19"/>
</dbReference>
<evidence type="ECO:0000256" key="2">
    <source>
        <dbReference type="ARBA" id="ARBA00022980"/>
    </source>
</evidence>
<evidence type="ECO:0000313" key="7">
    <source>
        <dbReference type="EMBL" id="CEN32274.1"/>
    </source>
</evidence>
<keyword evidence="3 5" id="KW-0687">Ribonucleoprotein</keyword>
<dbReference type="EMBL" id="LN774881">
    <property type="protein sequence ID" value="CEN32274.1"/>
    <property type="molecule type" value="Genomic_DNA"/>
</dbReference>
<dbReference type="PIRSF" id="PIRSF002191">
    <property type="entry name" value="Ribosomal_L19"/>
    <property type="match status" value="1"/>
</dbReference>
<keyword evidence="2 5" id="KW-0689">Ribosomal protein</keyword>
<gene>
    <name evidence="5 7" type="primary">rplS</name>
    <name evidence="7" type="ORF">WEOB_341</name>
</gene>
<evidence type="ECO:0000256" key="3">
    <source>
        <dbReference type="ARBA" id="ARBA00023274"/>
    </source>
</evidence>
<protein>
    <recommendedName>
        <fullName evidence="4 5">Large ribosomal subunit protein bL19</fullName>
    </recommendedName>
</protein>
<dbReference type="HAMAP" id="MF_00402">
    <property type="entry name" value="Ribosomal_bL19"/>
    <property type="match status" value="1"/>
</dbReference>
<keyword evidence="8" id="KW-1185">Reference proteome</keyword>
<dbReference type="GO" id="GO:0003735">
    <property type="term" value="F:structural constituent of ribosome"/>
    <property type="evidence" value="ECO:0007669"/>
    <property type="project" value="InterPro"/>
</dbReference>
<dbReference type="Proteomes" id="UP000242753">
    <property type="component" value="Chromosome I"/>
</dbReference>
<evidence type="ECO:0000256" key="6">
    <source>
        <dbReference type="RuleBase" id="RU000559"/>
    </source>
</evidence>
<accession>A0A0H5BX90</accession>
<dbReference type="PRINTS" id="PR00061">
    <property type="entry name" value="RIBOSOMALL19"/>
</dbReference>
<dbReference type="AlphaFoldDB" id="A0A0H5BX90"/>
<evidence type="ECO:0000313" key="8">
    <source>
        <dbReference type="Proteomes" id="UP000242753"/>
    </source>
</evidence>
<dbReference type="NCBIfam" id="TIGR01024">
    <property type="entry name" value="rplS_bact"/>
    <property type="match status" value="1"/>
</dbReference>
<dbReference type="InterPro" id="IPR008991">
    <property type="entry name" value="Translation_prot_SH3-like_sf"/>
</dbReference>
<proteinExistence type="inferred from homology"/>
<dbReference type="RefSeq" id="WP_281263817.1">
    <property type="nucleotide sequence ID" value="NZ_LN774881.1"/>
</dbReference>
<dbReference type="PROSITE" id="PS01015">
    <property type="entry name" value="RIBOSOMAL_L19"/>
    <property type="match status" value="1"/>
</dbReference>
<organism evidence="7 8">
    <name type="scientific">Candidatus Westeberhardia cardiocondylae</name>
    <dbReference type="NCBI Taxonomy" id="1594731"/>
    <lineage>
        <taxon>Bacteria</taxon>
        <taxon>Pseudomonadati</taxon>
        <taxon>Pseudomonadota</taxon>
        <taxon>Gammaproteobacteria</taxon>
        <taxon>Enterobacterales</taxon>
        <taxon>Enterobacteriaceae</taxon>
        <taxon>ant endosymbionts</taxon>
        <taxon>Candidatus Westeberhardia</taxon>
    </lineage>
</organism>
<dbReference type="PANTHER" id="PTHR15680:SF9">
    <property type="entry name" value="LARGE RIBOSOMAL SUBUNIT PROTEIN BL19M"/>
    <property type="match status" value="1"/>
</dbReference>
<dbReference type="Gene3D" id="2.30.30.790">
    <property type="match status" value="1"/>
</dbReference>
<dbReference type="KEGG" id="wca:WEOB_341"/>
<name>A0A0H5BX90_9ENTR</name>
<dbReference type="SUPFAM" id="SSF50104">
    <property type="entry name" value="Translation proteins SH3-like domain"/>
    <property type="match status" value="1"/>
</dbReference>
<sequence>MVDIIKYIEQEQMKYCAPLFRSGDLLSVKIWVFEGSKKRLQLFEGIVISIRKRGLNSSFTLRKISNGEGVERVFQLYSPVIESIVIKKYGIARRAKLYYLRRRVGKKARIKERFKRL</sequence>
<dbReference type="Pfam" id="PF01245">
    <property type="entry name" value="Ribosomal_L19"/>
    <property type="match status" value="1"/>
</dbReference>
<dbReference type="PATRIC" id="fig|1594731.3.peg.322"/>
<reference evidence="8" key="1">
    <citation type="submission" date="2015-01" db="EMBL/GenBank/DDBJ databases">
        <authorList>
            <person name="Manzano-Marin A."/>
            <person name="Manzano-Marin A."/>
        </authorList>
    </citation>
    <scope>NUCLEOTIDE SEQUENCE [LARGE SCALE GENOMIC DNA]</scope>
    <source>
        <strain evidence="8">obscurior</strain>
    </source>
</reference>
<dbReference type="InterPro" id="IPR038657">
    <property type="entry name" value="Ribosomal_bL19_sf"/>
</dbReference>
<dbReference type="FunFam" id="2.30.30.790:FF:000001">
    <property type="entry name" value="50S ribosomal protein L19"/>
    <property type="match status" value="1"/>
</dbReference>
<evidence type="ECO:0000256" key="5">
    <source>
        <dbReference type="HAMAP-Rule" id="MF_00402"/>
    </source>
</evidence>